<evidence type="ECO:0000313" key="2">
    <source>
        <dbReference type="EMBL" id="KAK3585360.1"/>
    </source>
</evidence>
<gene>
    <name evidence="2" type="ORF">CHS0354_004633</name>
</gene>
<dbReference type="Proteomes" id="UP001195483">
    <property type="component" value="Unassembled WGS sequence"/>
</dbReference>
<proteinExistence type="predicted"/>
<comment type="caution">
    <text evidence="2">The sequence shown here is derived from an EMBL/GenBank/DDBJ whole genome shotgun (WGS) entry which is preliminary data.</text>
</comment>
<name>A0AAE0VQK1_9BIVA</name>
<dbReference type="EMBL" id="JAEAOA010000334">
    <property type="protein sequence ID" value="KAK3585360.1"/>
    <property type="molecule type" value="Genomic_DNA"/>
</dbReference>
<feature type="transmembrane region" description="Helical" evidence="1">
    <location>
        <begin position="6"/>
        <end position="29"/>
    </location>
</feature>
<reference evidence="2" key="2">
    <citation type="journal article" date="2021" name="Genome Biol. Evol.">
        <title>Developing a high-quality reference genome for a parasitic bivalve with doubly uniparental inheritance (Bivalvia: Unionida).</title>
        <authorList>
            <person name="Smith C.H."/>
        </authorList>
    </citation>
    <scope>NUCLEOTIDE SEQUENCE</scope>
    <source>
        <strain evidence="2">CHS0354</strain>
        <tissue evidence="2">Mantle</tissue>
    </source>
</reference>
<keyword evidence="1" id="KW-0812">Transmembrane</keyword>
<reference evidence="2" key="3">
    <citation type="submission" date="2023-05" db="EMBL/GenBank/DDBJ databases">
        <authorList>
            <person name="Smith C.H."/>
        </authorList>
    </citation>
    <scope>NUCLEOTIDE SEQUENCE</scope>
    <source>
        <strain evidence="2">CHS0354</strain>
        <tissue evidence="2">Mantle</tissue>
    </source>
</reference>
<keyword evidence="1" id="KW-1133">Transmembrane helix</keyword>
<evidence type="ECO:0000313" key="3">
    <source>
        <dbReference type="Proteomes" id="UP001195483"/>
    </source>
</evidence>
<sequence length="85" mass="9732">MFYPECLHYILAAALCLSVVVVCLVAWLVRRSMRKKIRPVPQPEKENISNWTTSQSPPSHRLLIDFSDSDSLYTLSPPKPRMFVG</sequence>
<protein>
    <submittedName>
        <fullName evidence="2">Uncharacterized protein</fullName>
    </submittedName>
</protein>
<keyword evidence="3" id="KW-1185">Reference proteome</keyword>
<accession>A0AAE0VQK1</accession>
<dbReference type="AlphaFoldDB" id="A0AAE0VQK1"/>
<keyword evidence="1" id="KW-0472">Membrane</keyword>
<reference evidence="2" key="1">
    <citation type="journal article" date="2021" name="Genome Biol. Evol.">
        <title>A High-Quality Reference Genome for a Parasitic Bivalve with Doubly Uniparental Inheritance (Bivalvia: Unionida).</title>
        <authorList>
            <person name="Smith C.H."/>
        </authorList>
    </citation>
    <scope>NUCLEOTIDE SEQUENCE</scope>
    <source>
        <strain evidence="2">CHS0354</strain>
    </source>
</reference>
<organism evidence="2 3">
    <name type="scientific">Potamilus streckersoni</name>
    <dbReference type="NCBI Taxonomy" id="2493646"/>
    <lineage>
        <taxon>Eukaryota</taxon>
        <taxon>Metazoa</taxon>
        <taxon>Spiralia</taxon>
        <taxon>Lophotrochozoa</taxon>
        <taxon>Mollusca</taxon>
        <taxon>Bivalvia</taxon>
        <taxon>Autobranchia</taxon>
        <taxon>Heteroconchia</taxon>
        <taxon>Palaeoheterodonta</taxon>
        <taxon>Unionida</taxon>
        <taxon>Unionoidea</taxon>
        <taxon>Unionidae</taxon>
        <taxon>Ambleminae</taxon>
        <taxon>Lampsilini</taxon>
        <taxon>Potamilus</taxon>
    </lineage>
</organism>
<evidence type="ECO:0000256" key="1">
    <source>
        <dbReference type="SAM" id="Phobius"/>
    </source>
</evidence>